<evidence type="ECO:0000313" key="2">
    <source>
        <dbReference type="EMBL" id="KAF2017044.1"/>
    </source>
</evidence>
<gene>
    <name evidence="2" type="ORF">BU24DRAFT_142339</name>
</gene>
<feature type="region of interest" description="Disordered" evidence="1">
    <location>
        <begin position="72"/>
        <end position="99"/>
    </location>
</feature>
<feature type="compositionally biased region" description="Basic residues" evidence="1">
    <location>
        <begin position="73"/>
        <end position="85"/>
    </location>
</feature>
<keyword evidence="3" id="KW-1185">Reference proteome</keyword>
<dbReference type="GeneID" id="54278544"/>
<dbReference type="AlphaFoldDB" id="A0A6A5XXP5"/>
<dbReference type="RefSeq" id="XP_033385383.1">
    <property type="nucleotide sequence ID" value="XM_033521147.1"/>
</dbReference>
<dbReference type="Proteomes" id="UP000799778">
    <property type="component" value="Unassembled WGS sequence"/>
</dbReference>
<evidence type="ECO:0000256" key="1">
    <source>
        <dbReference type="SAM" id="MobiDB-lite"/>
    </source>
</evidence>
<organism evidence="2 3">
    <name type="scientific">Aaosphaeria arxii CBS 175.79</name>
    <dbReference type="NCBI Taxonomy" id="1450172"/>
    <lineage>
        <taxon>Eukaryota</taxon>
        <taxon>Fungi</taxon>
        <taxon>Dikarya</taxon>
        <taxon>Ascomycota</taxon>
        <taxon>Pezizomycotina</taxon>
        <taxon>Dothideomycetes</taxon>
        <taxon>Pleosporomycetidae</taxon>
        <taxon>Pleosporales</taxon>
        <taxon>Pleosporales incertae sedis</taxon>
        <taxon>Aaosphaeria</taxon>
    </lineage>
</organism>
<evidence type="ECO:0000313" key="3">
    <source>
        <dbReference type="Proteomes" id="UP000799778"/>
    </source>
</evidence>
<proteinExistence type="predicted"/>
<sequence length="170" mass="19000">MLYTRRTTTQLLYTQITVCLPPYQSVSQQPPQSLEIATYVNHVSIVARNPLDEGFSKDRNSVRIKGRSDRHCKMVRPPRRPRCPRTNHPPIGPPSSKSNAPLSVHCGVAKALVAMAGLTMQTAPRRKSDGVCGTCEMHGDPSNFRLELNDFTFDFWKSSFDCQPVIVLSS</sequence>
<dbReference type="EMBL" id="ML978068">
    <property type="protein sequence ID" value="KAF2017044.1"/>
    <property type="molecule type" value="Genomic_DNA"/>
</dbReference>
<reference evidence="2" key="1">
    <citation type="journal article" date="2020" name="Stud. Mycol.">
        <title>101 Dothideomycetes genomes: a test case for predicting lifestyles and emergence of pathogens.</title>
        <authorList>
            <person name="Haridas S."/>
            <person name="Albert R."/>
            <person name="Binder M."/>
            <person name="Bloem J."/>
            <person name="Labutti K."/>
            <person name="Salamov A."/>
            <person name="Andreopoulos B."/>
            <person name="Baker S."/>
            <person name="Barry K."/>
            <person name="Bills G."/>
            <person name="Bluhm B."/>
            <person name="Cannon C."/>
            <person name="Castanera R."/>
            <person name="Culley D."/>
            <person name="Daum C."/>
            <person name="Ezra D."/>
            <person name="Gonzalez J."/>
            <person name="Henrissat B."/>
            <person name="Kuo A."/>
            <person name="Liang C."/>
            <person name="Lipzen A."/>
            <person name="Lutzoni F."/>
            <person name="Magnuson J."/>
            <person name="Mondo S."/>
            <person name="Nolan M."/>
            <person name="Ohm R."/>
            <person name="Pangilinan J."/>
            <person name="Park H.-J."/>
            <person name="Ramirez L."/>
            <person name="Alfaro M."/>
            <person name="Sun H."/>
            <person name="Tritt A."/>
            <person name="Yoshinaga Y."/>
            <person name="Zwiers L.-H."/>
            <person name="Turgeon B."/>
            <person name="Goodwin S."/>
            <person name="Spatafora J."/>
            <person name="Crous P."/>
            <person name="Grigoriev I."/>
        </authorList>
    </citation>
    <scope>NUCLEOTIDE SEQUENCE</scope>
    <source>
        <strain evidence="2">CBS 175.79</strain>
    </source>
</reference>
<name>A0A6A5XXP5_9PLEO</name>
<accession>A0A6A5XXP5</accession>
<protein>
    <submittedName>
        <fullName evidence="2">Uncharacterized protein</fullName>
    </submittedName>
</protein>